<reference evidence="5" key="1">
    <citation type="journal article" date="2021" name="J Fungi (Basel)">
        <title>Genomic and Metabolomic Analyses of the Marine Fungus Emericellopsis cladophorae: Insights into Saltwater Adaptability Mechanisms and Its Biosynthetic Potential.</title>
        <authorList>
            <person name="Goncalves M.F.M."/>
            <person name="Hilario S."/>
            <person name="Van de Peer Y."/>
            <person name="Esteves A.C."/>
            <person name="Alves A."/>
        </authorList>
    </citation>
    <scope>NUCLEOTIDE SEQUENCE</scope>
    <source>
        <strain evidence="5">MUM 19.33</strain>
    </source>
</reference>
<feature type="domain" description="3-hydroxyacyl-CoA dehydrogenase NAD binding" evidence="4">
    <location>
        <begin position="645"/>
        <end position="768"/>
    </location>
</feature>
<dbReference type="GO" id="GO:0000981">
    <property type="term" value="F:DNA-binding transcription factor activity, RNA polymerase II-specific"/>
    <property type="evidence" value="ECO:0007669"/>
    <property type="project" value="InterPro"/>
</dbReference>
<protein>
    <submittedName>
        <fullName evidence="5">Uncharacterized protein</fullName>
    </submittedName>
</protein>
<dbReference type="InterPro" id="IPR006108">
    <property type="entry name" value="3HC_DH_C"/>
</dbReference>
<dbReference type="RefSeq" id="XP_051364470.1">
    <property type="nucleotide sequence ID" value="XM_051504084.1"/>
</dbReference>
<dbReference type="Proteomes" id="UP001055219">
    <property type="component" value="Unassembled WGS sequence"/>
</dbReference>
<reference evidence="5" key="2">
    <citation type="submission" date="2022-07" db="EMBL/GenBank/DDBJ databases">
        <authorList>
            <person name="Goncalves M.F.M."/>
            <person name="Hilario S."/>
            <person name="Van De Peer Y."/>
            <person name="Esteves A.C."/>
            <person name="Alves A."/>
        </authorList>
    </citation>
    <scope>NUCLEOTIDE SEQUENCE</scope>
    <source>
        <strain evidence="5">MUM 19.33</strain>
    </source>
</reference>
<gene>
    <name evidence="5" type="ORF">J7T54_005643</name>
</gene>
<dbReference type="InterPro" id="IPR006176">
    <property type="entry name" value="3-OHacyl-CoA_DH_NAD-bd"/>
</dbReference>
<accession>A0A9P9Y635</accession>
<dbReference type="EMBL" id="JAGIXG020000007">
    <property type="protein sequence ID" value="KAI6783614.1"/>
    <property type="molecule type" value="Genomic_DNA"/>
</dbReference>
<dbReference type="GeneID" id="75832126"/>
<dbReference type="PANTHER" id="PTHR48075:SF3">
    <property type="entry name" value="3-HYDROXYACYL-COA DEHYDROGENASE"/>
    <property type="match status" value="1"/>
</dbReference>
<feature type="region of interest" description="Disordered" evidence="2">
    <location>
        <begin position="43"/>
        <end position="106"/>
    </location>
</feature>
<keyword evidence="6" id="KW-1185">Reference proteome</keyword>
<dbReference type="AlphaFoldDB" id="A0A9P9Y635"/>
<evidence type="ECO:0000313" key="5">
    <source>
        <dbReference type="EMBL" id="KAI6783614.1"/>
    </source>
</evidence>
<dbReference type="GO" id="GO:0008270">
    <property type="term" value="F:zinc ion binding"/>
    <property type="evidence" value="ECO:0007669"/>
    <property type="project" value="InterPro"/>
</dbReference>
<dbReference type="OrthoDB" id="5958943at2759"/>
<dbReference type="InterPro" id="IPR013328">
    <property type="entry name" value="6PGD_dom2"/>
</dbReference>
<dbReference type="Pfam" id="PF00725">
    <property type="entry name" value="3HCDH"/>
    <property type="match status" value="1"/>
</dbReference>
<evidence type="ECO:0000256" key="2">
    <source>
        <dbReference type="SAM" id="MobiDB-lite"/>
    </source>
</evidence>
<sequence length="899" mass="100237">MQGDLVTRRTQFSSCDECRRSRVACDAVVRAKELGKDNWVKENKTATAKKASKAARSKKSRQEKNELAMSDSAVSIHQHELPDDEAARPASIRSSNPSDWPSPFGHLMQDNAAGSFDMSISPASHSVGILNPEIISGLDSYWLSAIYQMGFDSVFGSWMGRFCNPFATGEHSRADKYVRISDLCGKLDQWMASENRMPDHSATSPKGLSHAEMVRDRQIDESLRMTIVAFSARWLPLVPSSSATGQGRDRSASIEALWRHARRDMLRVINRPSYRSMLTLFLFALTPIPSSISEDEELDGISGQSCVHAALQQIQILRARHRNLQFSGSKVSPFSKRPPMPTSPDSLGTSDFMMAESTAHWAALTFDTSASLTLNSRSLLSSGLFGYDEELSWRLVRSSAKMFVEASHQWLPGSIDIDDDRANRIVGAASAWKLWGWKLTAVFKEALRDGHEEDRVQNAFAAVVESIQYFNASFRPHLEACQRRMHFLNQDTRLRWYSLMLHYHLSILMLADIVEATERFDLMANLKVLTAEAENTVMDTLVFGLNSMFTLSINPNSASTQGHATSITVPLTAVDPYPHHIVAAMQLVRKAIERDYSAGKIAPDSYATLRATMEKTLDLLPQSSKSIQAAKVRQVEKERGNNLYQTLHGQGQDVHLIDAQLSQLQASIGAVEELRASWSAEGTGTGKVVTHLPDELGQALQSSWLVVECVPERLPLKKQILQQLDTVAPEDVIVASNSSSYSCGEIIHDLDLKHKSRILSAHTYWPPETPDQAHVQYMLDRCAAHGFEPFHVRKPSMGYLYNRIWAAIKREALLAASEGAGTPEEIDAIFRGILKTAKGPFELMDVVGLDVVYDIEQHYAEARADVPEEPRQYLKKYLDQGDLGVKSGKGFYEHARKDT</sequence>
<dbReference type="Gene3D" id="1.10.1040.10">
    <property type="entry name" value="N-(1-d-carboxylethyl)-l-norvaline Dehydrogenase, domain 2"/>
    <property type="match status" value="1"/>
</dbReference>
<dbReference type="Pfam" id="PF02737">
    <property type="entry name" value="3HCDH_N"/>
    <property type="match status" value="1"/>
</dbReference>
<dbReference type="Gene3D" id="4.10.240.10">
    <property type="entry name" value="Zn(2)-C6 fungal-type DNA-binding domain"/>
    <property type="match status" value="1"/>
</dbReference>
<dbReference type="InterPro" id="IPR036291">
    <property type="entry name" value="NAD(P)-bd_dom_sf"/>
</dbReference>
<keyword evidence="1" id="KW-0560">Oxidoreductase</keyword>
<feature type="compositionally biased region" description="Basic residues" evidence="2">
    <location>
        <begin position="50"/>
        <end position="59"/>
    </location>
</feature>
<evidence type="ECO:0000313" key="6">
    <source>
        <dbReference type="Proteomes" id="UP001055219"/>
    </source>
</evidence>
<name>A0A9P9Y635_9HYPO</name>
<proteinExistence type="predicted"/>
<evidence type="ECO:0000259" key="3">
    <source>
        <dbReference type="Pfam" id="PF00725"/>
    </source>
</evidence>
<dbReference type="GO" id="GO:0006631">
    <property type="term" value="P:fatty acid metabolic process"/>
    <property type="evidence" value="ECO:0007669"/>
    <property type="project" value="InterPro"/>
</dbReference>
<dbReference type="GO" id="GO:0070403">
    <property type="term" value="F:NAD+ binding"/>
    <property type="evidence" value="ECO:0007669"/>
    <property type="project" value="InterPro"/>
</dbReference>
<dbReference type="PANTHER" id="PTHR48075">
    <property type="entry name" value="3-HYDROXYACYL-COA DEHYDROGENASE FAMILY PROTEIN"/>
    <property type="match status" value="1"/>
</dbReference>
<dbReference type="Gene3D" id="3.40.50.720">
    <property type="entry name" value="NAD(P)-binding Rossmann-like Domain"/>
    <property type="match status" value="1"/>
</dbReference>
<dbReference type="InterPro" id="IPR008927">
    <property type="entry name" value="6-PGluconate_DH-like_C_sf"/>
</dbReference>
<evidence type="ECO:0000259" key="4">
    <source>
        <dbReference type="Pfam" id="PF02737"/>
    </source>
</evidence>
<feature type="domain" description="3-hydroxyacyl-CoA dehydrogenase C-terminal" evidence="3">
    <location>
        <begin position="798"/>
        <end position="893"/>
    </location>
</feature>
<dbReference type="GO" id="GO:0016616">
    <property type="term" value="F:oxidoreductase activity, acting on the CH-OH group of donors, NAD or NADP as acceptor"/>
    <property type="evidence" value="ECO:0007669"/>
    <property type="project" value="InterPro"/>
</dbReference>
<feature type="compositionally biased region" description="Basic and acidic residues" evidence="2">
    <location>
        <begin position="77"/>
        <end position="87"/>
    </location>
</feature>
<dbReference type="SUPFAM" id="SSF51735">
    <property type="entry name" value="NAD(P)-binding Rossmann-fold domains"/>
    <property type="match status" value="1"/>
</dbReference>
<comment type="caution">
    <text evidence="5">The sequence shown here is derived from an EMBL/GenBank/DDBJ whole genome shotgun (WGS) entry which is preliminary data.</text>
</comment>
<dbReference type="SUPFAM" id="SSF48179">
    <property type="entry name" value="6-phosphogluconate dehydrogenase C-terminal domain-like"/>
    <property type="match status" value="1"/>
</dbReference>
<dbReference type="InterPro" id="IPR036864">
    <property type="entry name" value="Zn2-C6_fun-type_DNA-bd_sf"/>
</dbReference>
<evidence type="ECO:0000256" key="1">
    <source>
        <dbReference type="ARBA" id="ARBA00023002"/>
    </source>
</evidence>
<organism evidence="5 6">
    <name type="scientific">Emericellopsis cladophorae</name>
    <dbReference type="NCBI Taxonomy" id="2686198"/>
    <lineage>
        <taxon>Eukaryota</taxon>
        <taxon>Fungi</taxon>
        <taxon>Dikarya</taxon>
        <taxon>Ascomycota</taxon>
        <taxon>Pezizomycotina</taxon>
        <taxon>Sordariomycetes</taxon>
        <taxon>Hypocreomycetidae</taxon>
        <taxon>Hypocreales</taxon>
        <taxon>Bionectriaceae</taxon>
        <taxon>Emericellopsis</taxon>
    </lineage>
</organism>